<dbReference type="Gene3D" id="1.20.120.530">
    <property type="entry name" value="GntR ligand-binding domain-like"/>
    <property type="match status" value="1"/>
</dbReference>
<dbReference type="GO" id="GO:0003700">
    <property type="term" value="F:DNA-binding transcription factor activity"/>
    <property type="evidence" value="ECO:0007669"/>
    <property type="project" value="InterPro"/>
</dbReference>
<dbReference type="PRINTS" id="PR00035">
    <property type="entry name" value="HTHGNTR"/>
</dbReference>
<name>A0A5N0VJF8_9PSEU</name>
<dbReference type="OrthoDB" id="3186208at2"/>
<keyword evidence="6" id="KW-1185">Reference proteome</keyword>
<keyword evidence="2" id="KW-0238">DNA-binding</keyword>
<dbReference type="SUPFAM" id="SSF46785">
    <property type="entry name" value="Winged helix' DNA-binding domain"/>
    <property type="match status" value="1"/>
</dbReference>
<dbReference type="AlphaFoldDB" id="A0A5N0VJF8"/>
<dbReference type="Gene3D" id="1.10.10.10">
    <property type="entry name" value="Winged helix-like DNA-binding domain superfamily/Winged helix DNA-binding domain"/>
    <property type="match status" value="1"/>
</dbReference>
<proteinExistence type="predicted"/>
<dbReference type="InterPro" id="IPR036388">
    <property type="entry name" value="WH-like_DNA-bd_sf"/>
</dbReference>
<dbReference type="CDD" id="cd07377">
    <property type="entry name" value="WHTH_GntR"/>
    <property type="match status" value="1"/>
</dbReference>
<dbReference type="RefSeq" id="WP_144748600.1">
    <property type="nucleotide sequence ID" value="NZ_VMNW02000005.1"/>
</dbReference>
<feature type="domain" description="HTH gntR-type" evidence="4">
    <location>
        <begin position="14"/>
        <end position="79"/>
    </location>
</feature>
<dbReference type="Pfam" id="PF07729">
    <property type="entry name" value="FCD"/>
    <property type="match status" value="1"/>
</dbReference>
<reference evidence="5" key="1">
    <citation type="submission" date="2019-09" db="EMBL/GenBank/DDBJ databases">
        <authorList>
            <person name="Teo W.F.A."/>
            <person name="Duangmal K."/>
        </authorList>
    </citation>
    <scope>NUCLEOTIDE SEQUENCE [LARGE SCALE GENOMIC DNA]</scope>
    <source>
        <strain evidence="5">K81G1</strain>
    </source>
</reference>
<evidence type="ECO:0000313" key="5">
    <source>
        <dbReference type="EMBL" id="KAA9165613.1"/>
    </source>
</evidence>
<dbReference type="InterPro" id="IPR036390">
    <property type="entry name" value="WH_DNA-bd_sf"/>
</dbReference>
<organism evidence="5 6">
    <name type="scientific">Amycolatopsis acidicola</name>
    <dbReference type="NCBI Taxonomy" id="2596893"/>
    <lineage>
        <taxon>Bacteria</taxon>
        <taxon>Bacillati</taxon>
        <taxon>Actinomycetota</taxon>
        <taxon>Actinomycetes</taxon>
        <taxon>Pseudonocardiales</taxon>
        <taxon>Pseudonocardiaceae</taxon>
        <taxon>Amycolatopsis</taxon>
    </lineage>
</organism>
<dbReference type="Pfam" id="PF00392">
    <property type="entry name" value="GntR"/>
    <property type="match status" value="1"/>
</dbReference>
<dbReference type="Proteomes" id="UP000319769">
    <property type="component" value="Unassembled WGS sequence"/>
</dbReference>
<dbReference type="PANTHER" id="PTHR43537">
    <property type="entry name" value="TRANSCRIPTIONAL REGULATOR, GNTR FAMILY"/>
    <property type="match status" value="1"/>
</dbReference>
<dbReference type="InterPro" id="IPR000524">
    <property type="entry name" value="Tscrpt_reg_HTH_GntR"/>
</dbReference>
<dbReference type="GO" id="GO:0003677">
    <property type="term" value="F:DNA binding"/>
    <property type="evidence" value="ECO:0007669"/>
    <property type="project" value="UniProtKB-KW"/>
</dbReference>
<dbReference type="InterPro" id="IPR011711">
    <property type="entry name" value="GntR_C"/>
</dbReference>
<dbReference type="PROSITE" id="PS50949">
    <property type="entry name" value="HTH_GNTR"/>
    <property type="match status" value="1"/>
</dbReference>
<keyword evidence="3" id="KW-0804">Transcription</keyword>
<evidence type="ECO:0000256" key="1">
    <source>
        <dbReference type="ARBA" id="ARBA00023015"/>
    </source>
</evidence>
<dbReference type="EMBL" id="VMNW02000005">
    <property type="protein sequence ID" value="KAA9165613.1"/>
    <property type="molecule type" value="Genomic_DNA"/>
</dbReference>
<accession>A0A5N0VJF8</accession>
<keyword evidence="1" id="KW-0805">Transcription regulation</keyword>
<evidence type="ECO:0000256" key="3">
    <source>
        <dbReference type="ARBA" id="ARBA00023163"/>
    </source>
</evidence>
<evidence type="ECO:0000259" key="4">
    <source>
        <dbReference type="PROSITE" id="PS50949"/>
    </source>
</evidence>
<protein>
    <submittedName>
        <fullName evidence="5">GntR family transcriptional regulator</fullName>
    </submittedName>
</protein>
<evidence type="ECO:0000313" key="6">
    <source>
        <dbReference type="Proteomes" id="UP000319769"/>
    </source>
</evidence>
<dbReference type="SMART" id="SM00345">
    <property type="entry name" value="HTH_GNTR"/>
    <property type="match status" value="1"/>
</dbReference>
<dbReference type="SUPFAM" id="SSF48008">
    <property type="entry name" value="GntR ligand-binding domain-like"/>
    <property type="match status" value="1"/>
</dbReference>
<dbReference type="SMART" id="SM00895">
    <property type="entry name" value="FCD"/>
    <property type="match status" value="1"/>
</dbReference>
<sequence>MTSARSSRPSDSTPFAAQLVHERLRDEILRGELRPNERLVEEEVAARLEVSRTPVREALLALTQEGLIVRSRGWLVRDHAPQEILRILEARAAIEGSAAALAAVRIDPAGLGRLKELAGEMERTTSNRPALNQLNRQFHGAITEAADNVLLAQFSQRTHISHWNFSLSMVQPFGDDEVVNAEHRSIIDALEAHDADRAEHIVREHIARTRRILAAALGLPEQPEQAG</sequence>
<dbReference type="PANTHER" id="PTHR43537:SF49">
    <property type="entry name" value="TRANSCRIPTIONAL REGULATORY PROTEIN"/>
    <property type="match status" value="1"/>
</dbReference>
<gene>
    <name evidence="5" type="ORF">FPZ12_005985</name>
</gene>
<comment type="caution">
    <text evidence="5">The sequence shown here is derived from an EMBL/GenBank/DDBJ whole genome shotgun (WGS) entry which is preliminary data.</text>
</comment>
<evidence type="ECO:0000256" key="2">
    <source>
        <dbReference type="ARBA" id="ARBA00023125"/>
    </source>
</evidence>
<dbReference type="InterPro" id="IPR008920">
    <property type="entry name" value="TF_FadR/GntR_C"/>
</dbReference>